<evidence type="ECO:0000256" key="4">
    <source>
        <dbReference type="SAM" id="MobiDB-lite"/>
    </source>
</evidence>
<evidence type="ECO:0000256" key="1">
    <source>
        <dbReference type="ARBA" id="ARBA00004123"/>
    </source>
</evidence>
<keyword evidence="2" id="KW-0227">DNA damage</keyword>
<evidence type="ECO:0000313" key="7">
    <source>
        <dbReference type="Proteomes" id="UP000019484"/>
    </source>
</evidence>
<feature type="domain" description="BRCT" evidence="5">
    <location>
        <begin position="273"/>
        <end position="356"/>
    </location>
</feature>
<dbReference type="AlphaFoldDB" id="W9Y0F7"/>
<dbReference type="PANTHER" id="PTHR23196">
    <property type="entry name" value="PAX TRANSCRIPTION ACTIVATION DOMAIN INTERACTING PROTEIN"/>
    <property type="match status" value="1"/>
</dbReference>
<protein>
    <recommendedName>
        <fullName evidence="5">BRCT domain-containing protein</fullName>
    </recommendedName>
</protein>
<dbReference type="RefSeq" id="XP_007725801.1">
    <property type="nucleotide sequence ID" value="XM_007727611.1"/>
</dbReference>
<evidence type="ECO:0000259" key="5">
    <source>
        <dbReference type="PROSITE" id="PS50172"/>
    </source>
</evidence>
<dbReference type="Proteomes" id="UP000019484">
    <property type="component" value="Unassembled WGS sequence"/>
</dbReference>
<feature type="region of interest" description="Disordered" evidence="4">
    <location>
        <begin position="1"/>
        <end position="172"/>
    </location>
</feature>
<dbReference type="eggNOG" id="KOG2043">
    <property type="taxonomic scope" value="Eukaryota"/>
</dbReference>
<evidence type="ECO:0000256" key="3">
    <source>
        <dbReference type="ARBA" id="ARBA00023242"/>
    </source>
</evidence>
<organism evidence="6 7">
    <name type="scientific">Capronia coronata CBS 617.96</name>
    <dbReference type="NCBI Taxonomy" id="1182541"/>
    <lineage>
        <taxon>Eukaryota</taxon>
        <taxon>Fungi</taxon>
        <taxon>Dikarya</taxon>
        <taxon>Ascomycota</taxon>
        <taxon>Pezizomycotina</taxon>
        <taxon>Eurotiomycetes</taxon>
        <taxon>Chaetothyriomycetidae</taxon>
        <taxon>Chaetothyriales</taxon>
        <taxon>Herpotrichiellaceae</taxon>
        <taxon>Capronia</taxon>
    </lineage>
</organism>
<dbReference type="InterPro" id="IPR051579">
    <property type="entry name" value="DDR_Transcriptional_Reg"/>
</dbReference>
<keyword evidence="3" id="KW-0539">Nucleus</keyword>
<dbReference type="SMART" id="SM00292">
    <property type="entry name" value="BRCT"/>
    <property type="match status" value="1"/>
</dbReference>
<feature type="region of interest" description="Disordered" evidence="4">
    <location>
        <begin position="217"/>
        <end position="266"/>
    </location>
</feature>
<dbReference type="SUPFAM" id="SSF52113">
    <property type="entry name" value="BRCT domain"/>
    <property type="match status" value="1"/>
</dbReference>
<dbReference type="OrthoDB" id="342264at2759"/>
<evidence type="ECO:0000256" key="2">
    <source>
        <dbReference type="ARBA" id="ARBA00022763"/>
    </source>
</evidence>
<name>W9Y0F7_9EURO</name>
<dbReference type="CDD" id="cd17744">
    <property type="entry name" value="BRCT_MDC1_rpt1"/>
    <property type="match status" value="1"/>
</dbReference>
<reference evidence="6 7" key="1">
    <citation type="submission" date="2013-03" db="EMBL/GenBank/DDBJ databases">
        <title>The Genome Sequence of Capronia coronata CBS 617.96.</title>
        <authorList>
            <consortium name="The Broad Institute Genomics Platform"/>
            <person name="Cuomo C."/>
            <person name="de Hoog S."/>
            <person name="Gorbushina A."/>
            <person name="Walker B."/>
            <person name="Young S.K."/>
            <person name="Zeng Q."/>
            <person name="Gargeya S."/>
            <person name="Fitzgerald M."/>
            <person name="Haas B."/>
            <person name="Abouelleil A."/>
            <person name="Allen A.W."/>
            <person name="Alvarado L."/>
            <person name="Arachchi H.M."/>
            <person name="Berlin A.M."/>
            <person name="Chapman S.B."/>
            <person name="Gainer-Dewar J."/>
            <person name="Goldberg J."/>
            <person name="Griggs A."/>
            <person name="Gujja S."/>
            <person name="Hansen M."/>
            <person name="Howarth C."/>
            <person name="Imamovic A."/>
            <person name="Ireland A."/>
            <person name="Larimer J."/>
            <person name="McCowan C."/>
            <person name="Murphy C."/>
            <person name="Pearson M."/>
            <person name="Poon T.W."/>
            <person name="Priest M."/>
            <person name="Roberts A."/>
            <person name="Saif S."/>
            <person name="Shea T."/>
            <person name="Sisk P."/>
            <person name="Sykes S."/>
            <person name="Wortman J."/>
            <person name="Nusbaum C."/>
            <person name="Birren B."/>
        </authorList>
    </citation>
    <scope>NUCLEOTIDE SEQUENCE [LARGE SCALE GENOMIC DNA]</scope>
    <source>
        <strain evidence="6 7">CBS 617.96</strain>
    </source>
</reference>
<feature type="compositionally biased region" description="Basic and acidic residues" evidence="4">
    <location>
        <begin position="217"/>
        <end position="230"/>
    </location>
</feature>
<feature type="compositionally biased region" description="Polar residues" evidence="4">
    <location>
        <begin position="54"/>
        <end position="63"/>
    </location>
</feature>
<feature type="compositionally biased region" description="Low complexity" evidence="4">
    <location>
        <begin position="33"/>
        <end position="53"/>
    </location>
</feature>
<dbReference type="Pfam" id="PF00533">
    <property type="entry name" value="BRCT"/>
    <property type="match status" value="1"/>
</dbReference>
<comment type="caution">
    <text evidence="6">The sequence shown here is derived from an EMBL/GenBank/DDBJ whole genome shotgun (WGS) entry which is preliminary data.</text>
</comment>
<dbReference type="GeneID" id="19161600"/>
<accession>W9Y0F7</accession>
<dbReference type="EMBL" id="AMWN01000006">
    <property type="protein sequence ID" value="EXJ83115.1"/>
    <property type="molecule type" value="Genomic_DNA"/>
</dbReference>
<keyword evidence="7" id="KW-1185">Reference proteome</keyword>
<dbReference type="PANTHER" id="PTHR23196:SF1">
    <property type="entry name" value="PAX-INTERACTING PROTEIN 1"/>
    <property type="match status" value="1"/>
</dbReference>
<sequence length="492" mass="53086">MRPPPLPLVSGFGADEPEEGDSPGFMHEEKGNSSTASPSPAATPAFGSSPSSTKPGDQSGICTESSKPSKEPPSRSPSADATEEAIISRDKNDMIKSQEDSQPDGAEKSPELEYSTHLDKVGSPGLSVASPRERNIPEENACPAGDTPSPTSSTVPAVDTPDSSLDLASDISEERTKKRKLIEMEETDLDLDSMLAQSASTHEDELHGTIVVTPHSRPEDIVLTPKDLRSRSTSLRPQRRVSGENISNRQQLLEDPQAQPVESSPSGVDIDKGPVVIFSNTNIHEKKTVMRSFISIGGHITTSINKATVLVIGDGPLKKTGKFIMAVAMGLQVVTKQWILTSIEKRQFQDIREFIPNDPSREREWGFGLEQAIAQGKQGLTHLLAGTTVIFTRQLKTDLGKSLERELSQVATILGAEAVKHRLPALKDKGNYQGNELLIIGAPHDPQGAHVGRLGHKLFSKDILTMGALRGEIDRDSGEFSLEVPLKAEESD</sequence>
<evidence type="ECO:0000313" key="6">
    <source>
        <dbReference type="EMBL" id="EXJ83115.1"/>
    </source>
</evidence>
<dbReference type="Gene3D" id="3.40.50.10190">
    <property type="entry name" value="BRCT domain"/>
    <property type="match status" value="1"/>
</dbReference>
<dbReference type="PROSITE" id="PS50172">
    <property type="entry name" value="BRCT"/>
    <property type="match status" value="1"/>
</dbReference>
<dbReference type="GO" id="GO:0006974">
    <property type="term" value="P:DNA damage response"/>
    <property type="evidence" value="ECO:0007669"/>
    <property type="project" value="UniProtKB-KW"/>
</dbReference>
<comment type="subcellular location">
    <subcellularLocation>
        <location evidence="1">Nucleus</location>
    </subcellularLocation>
</comment>
<dbReference type="InterPro" id="IPR001357">
    <property type="entry name" value="BRCT_dom"/>
</dbReference>
<dbReference type="STRING" id="1182541.W9Y0F7"/>
<dbReference type="HOGENOM" id="CLU_554317_0_0_1"/>
<feature type="compositionally biased region" description="Basic and acidic residues" evidence="4">
    <location>
        <begin position="86"/>
        <end position="120"/>
    </location>
</feature>
<dbReference type="InterPro" id="IPR036420">
    <property type="entry name" value="BRCT_dom_sf"/>
</dbReference>
<gene>
    <name evidence="6" type="ORF">A1O1_06734</name>
</gene>
<dbReference type="GO" id="GO:0005634">
    <property type="term" value="C:nucleus"/>
    <property type="evidence" value="ECO:0007669"/>
    <property type="project" value="UniProtKB-SubCell"/>
</dbReference>
<proteinExistence type="predicted"/>